<feature type="region of interest" description="Disordered" evidence="1">
    <location>
        <begin position="503"/>
        <end position="524"/>
    </location>
</feature>
<name>A0A8X6US31_NEPPI</name>
<feature type="region of interest" description="Disordered" evidence="1">
    <location>
        <begin position="363"/>
        <end position="382"/>
    </location>
</feature>
<feature type="region of interest" description="Disordered" evidence="1">
    <location>
        <begin position="1"/>
        <end position="35"/>
    </location>
</feature>
<reference evidence="2" key="1">
    <citation type="submission" date="2020-08" db="EMBL/GenBank/DDBJ databases">
        <title>Multicomponent nature underlies the extraordinary mechanical properties of spider dragline silk.</title>
        <authorList>
            <person name="Kono N."/>
            <person name="Nakamura H."/>
            <person name="Mori M."/>
            <person name="Yoshida Y."/>
            <person name="Ohtoshi R."/>
            <person name="Malay A.D."/>
            <person name="Moran D.A.P."/>
            <person name="Tomita M."/>
            <person name="Numata K."/>
            <person name="Arakawa K."/>
        </authorList>
    </citation>
    <scope>NUCLEOTIDE SEQUENCE</scope>
</reference>
<accession>A0A8X6US31</accession>
<evidence type="ECO:0000256" key="1">
    <source>
        <dbReference type="SAM" id="MobiDB-lite"/>
    </source>
</evidence>
<dbReference type="OrthoDB" id="10401719at2759"/>
<comment type="caution">
    <text evidence="2">The sequence shown here is derived from an EMBL/GenBank/DDBJ whole genome shotgun (WGS) entry which is preliminary data.</text>
</comment>
<evidence type="ECO:0000313" key="2">
    <source>
        <dbReference type="EMBL" id="GFU37347.1"/>
    </source>
</evidence>
<dbReference type="EMBL" id="BMAW01084193">
    <property type="protein sequence ID" value="GFU37347.1"/>
    <property type="molecule type" value="Genomic_DNA"/>
</dbReference>
<organism evidence="2 3">
    <name type="scientific">Nephila pilipes</name>
    <name type="common">Giant wood spider</name>
    <name type="synonym">Nephila maculata</name>
    <dbReference type="NCBI Taxonomy" id="299642"/>
    <lineage>
        <taxon>Eukaryota</taxon>
        <taxon>Metazoa</taxon>
        <taxon>Ecdysozoa</taxon>
        <taxon>Arthropoda</taxon>
        <taxon>Chelicerata</taxon>
        <taxon>Arachnida</taxon>
        <taxon>Araneae</taxon>
        <taxon>Araneomorphae</taxon>
        <taxon>Entelegynae</taxon>
        <taxon>Araneoidea</taxon>
        <taxon>Nephilidae</taxon>
        <taxon>Nephila</taxon>
    </lineage>
</organism>
<feature type="compositionally biased region" description="Basic and acidic residues" evidence="1">
    <location>
        <begin position="127"/>
        <end position="143"/>
    </location>
</feature>
<sequence length="630" mass="72789">EGISTENGIRNGTDFDNTKSPVAEKRAKEPMKFRRSGKSDMYHIKFLPKEFPRSILKKIVVVKNSQEKRHSISSHPKSVKHLINNKASLKGGPQAFTQISDWGDHREVVPDSTTFYTTSLDETVSREYEKRKKHKDHPEEIKTSDMNSENLSNRTRGNYTSLHPNQFHKARKVPRSTDSLNVKNYPEISSRKIEKPHQPFKYKKIKYPNDAMVISIRIPESILWQLAKEAVNGIPKDQISPVPKGNLILTSEENTITQNSTPFEEVHRILQCLNQSSDNTSTSQPKIDHQSEFYSKNKMSDIANDNALIKESLTYNKISELQTEEREPIKDLSMVQNETKKLLEDEIVLQKELLKNKEFSKHGEVVRPPNSNESVGKTESLVKEEKKINQEAKLDKKIKRSFETLSGINHEKGNHKRRFNKLLHKLKKAKRKRKMLYSLRNISPVSEKKSDISQDSDLKETIDASPEFQPELYLNWIWRPVMSKQMSNNENYIDIPDGEESSLNRNFKVDSSTDGDESSMSKNFNENSKDMEWLSGLSMGKMQNGIFHITTVSSDGLYFDNTTQAAFIANIVESEKKERERMNDFVNGLKNLIWKMIDQRKLSSRNKKILYTAALRKLPEILRKHVNEIK</sequence>
<feature type="non-terminal residue" evidence="2">
    <location>
        <position position="1"/>
    </location>
</feature>
<proteinExistence type="predicted"/>
<protein>
    <submittedName>
        <fullName evidence="2">Uncharacterized protein</fullName>
    </submittedName>
</protein>
<dbReference type="Proteomes" id="UP000887013">
    <property type="component" value="Unassembled WGS sequence"/>
</dbReference>
<evidence type="ECO:0000313" key="3">
    <source>
        <dbReference type="Proteomes" id="UP000887013"/>
    </source>
</evidence>
<dbReference type="AlphaFoldDB" id="A0A8X6US31"/>
<feature type="compositionally biased region" description="Polar residues" evidence="1">
    <location>
        <begin position="1"/>
        <end position="20"/>
    </location>
</feature>
<feature type="region of interest" description="Disordered" evidence="1">
    <location>
        <begin position="127"/>
        <end position="162"/>
    </location>
</feature>
<gene>
    <name evidence="2" type="ORF">NPIL_667581</name>
</gene>
<keyword evidence="3" id="KW-1185">Reference proteome</keyword>
<feature type="compositionally biased region" description="Polar residues" evidence="1">
    <location>
        <begin position="144"/>
        <end position="162"/>
    </location>
</feature>
<feature type="compositionally biased region" description="Basic and acidic residues" evidence="1">
    <location>
        <begin position="22"/>
        <end position="35"/>
    </location>
</feature>